<name>A0A814EHF2_9BILA</name>
<accession>A0A814EHF2</accession>
<dbReference type="Proteomes" id="UP000682733">
    <property type="component" value="Unassembled WGS sequence"/>
</dbReference>
<dbReference type="EMBL" id="CAJNOK010001551">
    <property type="protein sequence ID" value="CAF0817927.1"/>
    <property type="molecule type" value="Genomic_DNA"/>
</dbReference>
<dbReference type="EMBL" id="CAJOBA010001549">
    <property type="protein sequence ID" value="CAF3602038.1"/>
    <property type="molecule type" value="Genomic_DNA"/>
</dbReference>
<organism evidence="2 5">
    <name type="scientific">Didymodactylos carnosus</name>
    <dbReference type="NCBI Taxonomy" id="1234261"/>
    <lineage>
        <taxon>Eukaryota</taxon>
        <taxon>Metazoa</taxon>
        <taxon>Spiralia</taxon>
        <taxon>Gnathifera</taxon>
        <taxon>Rotifera</taxon>
        <taxon>Eurotatoria</taxon>
        <taxon>Bdelloidea</taxon>
        <taxon>Philodinida</taxon>
        <taxon>Philodinidae</taxon>
        <taxon>Didymodactylos</taxon>
    </lineage>
</organism>
<evidence type="ECO:0000313" key="4">
    <source>
        <dbReference type="EMBL" id="CAF3739896.1"/>
    </source>
</evidence>
<proteinExistence type="predicted"/>
<keyword evidence="5" id="KW-1185">Reference proteome</keyword>
<evidence type="ECO:0000313" key="2">
    <source>
        <dbReference type="EMBL" id="CAF0966378.1"/>
    </source>
</evidence>
<gene>
    <name evidence="2" type="ORF">GPM918_LOCUS12000</name>
    <name evidence="1" type="ORF">OVA965_LOCUS5494</name>
    <name evidence="4" type="ORF">SRO942_LOCUS12001</name>
    <name evidence="3" type="ORF">TMI583_LOCUS5489</name>
</gene>
<sequence length="179" mass="20657">MNDKLTIRGLESFMPEEQYPWKNLNFDRNEYMYELIHIVDFNENSSLNLYTLKLISDASGMSADEEGGDAVYSYENKKSIKKIVSDAEAIPIKRDTSTVNDTDQKINFHLKSVLDTNKLIAYVNSYDKEISGLNKASMSAYMCNETYYITYDVIYKFGFIDIKKGNLLLMNDQEKAEVQ</sequence>
<dbReference type="AlphaFoldDB" id="A0A814EHF2"/>
<evidence type="ECO:0000313" key="3">
    <source>
        <dbReference type="EMBL" id="CAF3602038.1"/>
    </source>
</evidence>
<protein>
    <submittedName>
        <fullName evidence="2">Uncharacterized protein</fullName>
    </submittedName>
</protein>
<dbReference type="Proteomes" id="UP000677228">
    <property type="component" value="Unassembled WGS sequence"/>
</dbReference>
<dbReference type="EMBL" id="CAJNOQ010002572">
    <property type="protein sequence ID" value="CAF0966378.1"/>
    <property type="molecule type" value="Genomic_DNA"/>
</dbReference>
<evidence type="ECO:0000313" key="5">
    <source>
        <dbReference type="Proteomes" id="UP000663829"/>
    </source>
</evidence>
<dbReference type="Proteomes" id="UP000663829">
    <property type="component" value="Unassembled WGS sequence"/>
</dbReference>
<dbReference type="EMBL" id="CAJOBC010002572">
    <property type="protein sequence ID" value="CAF3739896.1"/>
    <property type="molecule type" value="Genomic_DNA"/>
</dbReference>
<reference evidence="2" key="1">
    <citation type="submission" date="2021-02" db="EMBL/GenBank/DDBJ databases">
        <authorList>
            <person name="Nowell W R."/>
        </authorList>
    </citation>
    <scope>NUCLEOTIDE SEQUENCE</scope>
</reference>
<comment type="caution">
    <text evidence="2">The sequence shown here is derived from an EMBL/GenBank/DDBJ whole genome shotgun (WGS) entry which is preliminary data.</text>
</comment>
<dbReference type="Proteomes" id="UP000681722">
    <property type="component" value="Unassembled WGS sequence"/>
</dbReference>
<evidence type="ECO:0000313" key="1">
    <source>
        <dbReference type="EMBL" id="CAF0817927.1"/>
    </source>
</evidence>